<dbReference type="CDD" id="cd00060">
    <property type="entry name" value="FHA"/>
    <property type="match status" value="1"/>
</dbReference>
<keyword evidence="2" id="KW-1185">Reference proteome</keyword>
<dbReference type="Proteomes" id="UP001195422">
    <property type="component" value="Unassembled WGS sequence"/>
</dbReference>
<dbReference type="RefSeq" id="WP_229777475.1">
    <property type="nucleotide sequence ID" value="NZ_BMPH01000021.1"/>
</dbReference>
<protein>
    <recommendedName>
        <fullName evidence="3">FHA domain-containing protein</fullName>
    </recommendedName>
</protein>
<organism evidence="1 2">
    <name type="scientific">Glutamicibacter protophormiae</name>
    <name type="common">Brevibacterium protophormiae</name>
    <dbReference type="NCBI Taxonomy" id="37930"/>
    <lineage>
        <taxon>Bacteria</taxon>
        <taxon>Bacillati</taxon>
        <taxon>Actinomycetota</taxon>
        <taxon>Actinomycetes</taxon>
        <taxon>Micrococcales</taxon>
        <taxon>Micrococcaceae</taxon>
        <taxon>Glutamicibacter</taxon>
    </lineage>
</organism>
<dbReference type="EMBL" id="JAGIOJ010000001">
    <property type="protein sequence ID" value="MBP2397637.1"/>
    <property type="molecule type" value="Genomic_DNA"/>
</dbReference>
<dbReference type="SUPFAM" id="SSF49879">
    <property type="entry name" value="SMAD/FHA domain"/>
    <property type="match status" value="1"/>
</dbReference>
<sequence>MRFDIDLNFTVDQPLEGTDDSEQVHGTVTAEGRIIHIKADSDSIFRVSRGASRPALDQLAHRLKSSGIQIVIDGPKGNIVTLGDVKPNLTGRLAMKSNAVRIGSLKNVKGLLQKDRRSGSLGIPSTLFPLFPTFQWNQRMRPTTTHYADRGGRPRLIFVKDSESWDGKAPKVLNLVDDVLVIGSAQDSGLILEGLEPVHARIVRDDLDEYVLQAVHRVGGSAGLNAGQEYVLRSGARIELGGWRLVFYREEYADHGRPYGGRNGGELAYQRPQVNPRTGIIERDSTD</sequence>
<comment type="caution">
    <text evidence="1">The sequence shown here is derived from an EMBL/GenBank/DDBJ whole genome shotgun (WGS) entry which is preliminary data.</text>
</comment>
<dbReference type="InterPro" id="IPR008984">
    <property type="entry name" value="SMAD_FHA_dom_sf"/>
</dbReference>
<name>A0ABS4XMA4_GLUPR</name>
<evidence type="ECO:0008006" key="3">
    <source>
        <dbReference type="Google" id="ProtNLM"/>
    </source>
</evidence>
<proteinExistence type="predicted"/>
<evidence type="ECO:0000313" key="1">
    <source>
        <dbReference type="EMBL" id="MBP2397637.1"/>
    </source>
</evidence>
<reference evidence="1 2" key="1">
    <citation type="submission" date="2021-03" db="EMBL/GenBank/DDBJ databases">
        <title>Sequencing the genomes of 1000 actinobacteria strains.</title>
        <authorList>
            <person name="Klenk H.-P."/>
        </authorList>
    </citation>
    <scope>NUCLEOTIDE SEQUENCE [LARGE SCALE GENOMIC DNA]</scope>
    <source>
        <strain evidence="1 2">DSM 20168</strain>
    </source>
</reference>
<evidence type="ECO:0000313" key="2">
    <source>
        <dbReference type="Proteomes" id="UP001195422"/>
    </source>
</evidence>
<gene>
    <name evidence="1" type="ORF">JOF39_000718</name>
</gene>
<accession>A0ABS4XMA4</accession>